<evidence type="ECO:0000256" key="5">
    <source>
        <dbReference type="ARBA" id="ARBA00022723"/>
    </source>
</evidence>
<dbReference type="CDD" id="cd01174">
    <property type="entry name" value="ribokinase"/>
    <property type="match status" value="1"/>
</dbReference>
<comment type="subcellular location">
    <subcellularLocation>
        <location evidence="15">Cytoplasm</location>
    </subcellularLocation>
</comment>
<dbReference type="InterPro" id="IPR002173">
    <property type="entry name" value="Carboh/pur_kinase_PfkB_CS"/>
</dbReference>
<evidence type="ECO:0000256" key="6">
    <source>
        <dbReference type="ARBA" id="ARBA00022741"/>
    </source>
</evidence>
<feature type="binding site" evidence="15">
    <location>
        <position position="350"/>
    </location>
    <ligand>
        <name>substrate</name>
    </ligand>
</feature>
<evidence type="ECO:0000256" key="8">
    <source>
        <dbReference type="ARBA" id="ARBA00022840"/>
    </source>
</evidence>
<feature type="binding site" evidence="15">
    <location>
        <position position="385"/>
    </location>
    <ligand>
        <name>K(+)</name>
        <dbReference type="ChEBI" id="CHEBI:29103"/>
    </ligand>
</feature>
<feature type="binding site" evidence="15">
    <location>
        <begin position="318"/>
        <end position="323"/>
    </location>
    <ligand>
        <name>ATP</name>
        <dbReference type="ChEBI" id="CHEBI:30616"/>
    </ligand>
</feature>
<evidence type="ECO:0000256" key="14">
    <source>
        <dbReference type="ARBA" id="ARBA00023277"/>
    </source>
</evidence>
<dbReference type="InterPro" id="IPR002139">
    <property type="entry name" value="Ribo/fructo_kinase"/>
</dbReference>
<evidence type="ECO:0000256" key="2">
    <source>
        <dbReference type="ARBA" id="ARBA00012035"/>
    </source>
</evidence>
<comment type="subunit">
    <text evidence="15">Homodimer.</text>
</comment>
<dbReference type="Gene3D" id="3.40.1190.20">
    <property type="match status" value="1"/>
</dbReference>
<dbReference type="GO" id="GO:0046872">
    <property type="term" value="F:metal ion binding"/>
    <property type="evidence" value="ECO:0007669"/>
    <property type="project" value="UniProtKB-KW"/>
</dbReference>
<evidence type="ECO:0000256" key="9">
    <source>
        <dbReference type="ARBA" id="ARBA00022842"/>
    </source>
</evidence>
<evidence type="ECO:0000256" key="3">
    <source>
        <dbReference type="ARBA" id="ARBA00016943"/>
    </source>
</evidence>
<feature type="active site" description="Proton acceptor" evidence="15">
    <location>
        <position position="350"/>
    </location>
</feature>
<dbReference type="PRINTS" id="PR00990">
    <property type="entry name" value="RIBOKINASE"/>
</dbReference>
<organism evidence="17 18">
    <name type="scientific">Citrobacter braakii</name>
    <dbReference type="NCBI Taxonomy" id="57706"/>
    <lineage>
        <taxon>Bacteria</taxon>
        <taxon>Pseudomonadati</taxon>
        <taxon>Pseudomonadota</taxon>
        <taxon>Gammaproteobacteria</taxon>
        <taxon>Enterobacterales</taxon>
        <taxon>Enterobacteriaceae</taxon>
        <taxon>Citrobacter</taxon>
        <taxon>Citrobacter freundii complex</taxon>
    </lineage>
</organism>
<dbReference type="PANTHER" id="PTHR10584">
    <property type="entry name" value="SUGAR KINASE"/>
    <property type="match status" value="1"/>
</dbReference>
<comment type="caution">
    <text evidence="17">The sequence shown here is derived from an EMBL/GenBank/DDBJ whole genome shotgun (WGS) entry which is preliminary data.</text>
</comment>
<feature type="binding site" evidence="15">
    <location>
        <begin position="136"/>
        <end position="140"/>
    </location>
    <ligand>
        <name>substrate</name>
    </ligand>
</feature>
<reference evidence="17 18" key="1">
    <citation type="submission" date="2017-03" db="EMBL/GenBank/DDBJ databases">
        <authorList>
            <person name="Afonso C.L."/>
            <person name="Miller P.J."/>
            <person name="Scott M.A."/>
            <person name="Spackman E."/>
            <person name="Goraichik I."/>
            <person name="Dimitrov K.M."/>
            <person name="Suarez D.L."/>
            <person name="Swayne D.E."/>
        </authorList>
    </citation>
    <scope>NUCLEOTIDE SEQUENCE [LARGE SCALE GENOMIC DNA]</scope>
    <source>
        <strain evidence="17 18">ATCC 51113</strain>
    </source>
</reference>
<evidence type="ECO:0000313" key="18">
    <source>
        <dbReference type="Proteomes" id="UP000192573"/>
    </source>
</evidence>
<evidence type="ECO:0000259" key="16">
    <source>
        <dbReference type="PROSITE" id="PS51000"/>
    </source>
</evidence>
<proteinExistence type="inferred from homology"/>
<dbReference type="GO" id="GO:0003700">
    <property type="term" value="F:DNA-binding transcription factor activity"/>
    <property type="evidence" value="ECO:0007669"/>
    <property type="project" value="InterPro"/>
</dbReference>
<evidence type="ECO:0000256" key="7">
    <source>
        <dbReference type="ARBA" id="ARBA00022777"/>
    </source>
</evidence>
<dbReference type="SUPFAM" id="SSF46785">
    <property type="entry name" value="Winged helix' DNA-binding domain"/>
    <property type="match status" value="1"/>
</dbReference>
<evidence type="ECO:0000256" key="4">
    <source>
        <dbReference type="ARBA" id="ARBA00022679"/>
    </source>
</evidence>
<evidence type="ECO:0000256" key="1">
    <source>
        <dbReference type="ARBA" id="ARBA00005380"/>
    </source>
</evidence>
<dbReference type="SUPFAM" id="SSF53613">
    <property type="entry name" value="Ribokinase-like"/>
    <property type="match status" value="1"/>
</dbReference>
<dbReference type="GO" id="GO:0003677">
    <property type="term" value="F:DNA binding"/>
    <property type="evidence" value="ECO:0007669"/>
    <property type="project" value="UniProtKB-KW"/>
</dbReference>
<dbReference type="InterPro" id="IPR018356">
    <property type="entry name" value="Tscrpt_reg_HTH_DeoR_CS"/>
</dbReference>
<keyword evidence="12" id="KW-0238">DNA-binding</keyword>
<comment type="similarity">
    <text evidence="15">Belongs to the carbohydrate kinase PfkB family. Ribokinase subfamily.</text>
</comment>
<dbReference type="EC" id="2.7.1.15" evidence="2 15"/>
<dbReference type="GO" id="GO:0019303">
    <property type="term" value="P:D-ribose catabolic process"/>
    <property type="evidence" value="ECO:0007669"/>
    <property type="project" value="UniProtKB-UniRule"/>
</dbReference>
<evidence type="ECO:0000256" key="15">
    <source>
        <dbReference type="HAMAP-Rule" id="MF_01987"/>
    </source>
</evidence>
<dbReference type="Pfam" id="PF08220">
    <property type="entry name" value="HTH_DeoR"/>
    <property type="match status" value="1"/>
</dbReference>
<evidence type="ECO:0000313" key="17">
    <source>
        <dbReference type="EMBL" id="OQM43802.1"/>
    </source>
</evidence>
<keyword evidence="13" id="KW-0804">Transcription</keyword>
<feature type="domain" description="HTH deoR-type" evidence="16">
    <location>
        <begin position="6"/>
        <end position="61"/>
    </location>
</feature>
<feature type="binding site" evidence="15">
    <location>
        <position position="383"/>
    </location>
    <ligand>
        <name>K(+)</name>
        <dbReference type="ChEBI" id="CHEBI:29103"/>
    </ligand>
</feature>
<dbReference type="InterPro" id="IPR036388">
    <property type="entry name" value="WH-like_DNA-bd_sf"/>
</dbReference>
<feature type="binding site" evidence="15">
    <location>
        <position position="344"/>
    </location>
    <ligand>
        <name>K(+)</name>
        <dbReference type="ChEBI" id="CHEBI:29103"/>
    </ligand>
</feature>
<dbReference type="Proteomes" id="UP000192573">
    <property type="component" value="Unassembled WGS sequence"/>
</dbReference>
<comment type="activity regulation">
    <text evidence="15">Activated by a monovalent cation that binds near, but not in, the active site. The most likely occupant of the site in vivo is potassium. Ion binding induces a conformational change that may alter substrate affinity.</text>
</comment>
<dbReference type="PROSITE" id="PS51000">
    <property type="entry name" value="HTH_DEOR_2"/>
    <property type="match status" value="1"/>
</dbReference>
<keyword evidence="4 15" id="KW-0808">Transferase</keyword>
<dbReference type="Gene3D" id="1.10.10.10">
    <property type="entry name" value="Winged helix-like DNA-binding domain superfamily/Winged helix DNA-binding domain"/>
    <property type="match status" value="1"/>
</dbReference>
<dbReference type="AlphaFoldDB" id="A0A1V8P516"/>
<dbReference type="InterPro" id="IPR029056">
    <property type="entry name" value="Ribokinase-like"/>
</dbReference>
<feature type="binding site" evidence="15">
    <location>
        <begin position="349"/>
        <end position="350"/>
    </location>
    <ligand>
        <name>ATP</name>
        <dbReference type="ChEBI" id="CHEBI:30616"/>
    </ligand>
</feature>
<evidence type="ECO:0000256" key="12">
    <source>
        <dbReference type="ARBA" id="ARBA00023125"/>
    </source>
</evidence>
<comment type="pathway">
    <text evidence="15">Carbohydrate metabolism; D-ribose degradation; D-ribose 5-phosphate from beta-D-ribopyranose: step 2/2.</text>
</comment>
<feature type="binding site" evidence="15">
    <location>
        <position position="380"/>
    </location>
    <ligand>
        <name>K(+)</name>
        <dbReference type="ChEBI" id="CHEBI:29103"/>
    </ligand>
</feature>
<evidence type="ECO:0000256" key="13">
    <source>
        <dbReference type="ARBA" id="ARBA00023163"/>
    </source>
</evidence>
<dbReference type="GO" id="GO:0004747">
    <property type="term" value="F:ribokinase activity"/>
    <property type="evidence" value="ECO:0007669"/>
    <property type="project" value="UniProtKB-UniRule"/>
</dbReference>
<accession>A0A1V8P516</accession>
<keyword evidence="5 15" id="KW-0479">Metal-binding</keyword>
<keyword evidence="10 15" id="KW-0630">Potassium</keyword>
<keyword evidence="8 15" id="KW-0067">ATP-binding</keyword>
<protein>
    <recommendedName>
        <fullName evidence="3 15">Ribokinase</fullName>
        <shortName evidence="15">RK</shortName>
        <ecNumber evidence="2 15">2.7.1.15</ecNumber>
    </recommendedName>
</protein>
<sequence>MPCRYKKQRLRYILTLLKKQGSVKISSLVKVLDVTERTLRRDINDLVKTGHVRSCYGGAVYNHDNAFPLYENNSLYLHQNIIINQSKIEREISMNENNGKVYILGSFNTDLVYRLHRFPISGETTRALFSCCLPGGKGSNQAIASAQANARTYFTVKLGEDEFSTKAQHFLNGVGLEKLTIFTKNDAPTGSAVVMISEEAGDNVIVINPGANQEITSEEIISCYDEIGTANVFLTQMENNPDATAQAIKFAHTAGVMTILNPAPWRKEVTDLLRWTHILTPNLTEAEAIIGKAIRTPDDIRQAAETMHQMGPQYILITLGKDGCCLFDGSTHQQFPAYPAVNIDTSGAGDAFNGALAARLACGENIANAIHYACVFAALAVEREGAANMPSHELVLKRLACTKY</sequence>
<keyword evidence="7 15" id="KW-0418">Kinase</keyword>
<dbReference type="GO" id="GO:0005524">
    <property type="term" value="F:ATP binding"/>
    <property type="evidence" value="ECO:0007669"/>
    <property type="project" value="UniProtKB-UniRule"/>
</dbReference>
<dbReference type="PRINTS" id="PR00037">
    <property type="entry name" value="HTHLACR"/>
</dbReference>
<keyword evidence="6 15" id="KW-0547">Nucleotide-binding</keyword>
<dbReference type="UniPathway" id="UPA00916">
    <property type="reaction ID" value="UER00889"/>
</dbReference>
<dbReference type="PANTHER" id="PTHR10584:SF166">
    <property type="entry name" value="RIBOKINASE"/>
    <property type="match status" value="1"/>
</dbReference>
<dbReference type="RefSeq" id="WP_080858715.1">
    <property type="nucleotide sequence ID" value="NZ_CP077405.1"/>
</dbReference>
<dbReference type="InterPro" id="IPR011611">
    <property type="entry name" value="PfkB_dom"/>
</dbReference>
<dbReference type="PROSITE" id="PS00584">
    <property type="entry name" value="PFKB_KINASES_2"/>
    <property type="match status" value="1"/>
</dbReference>
<dbReference type="Pfam" id="PF00294">
    <property type="entry name" value="PfkB"/>
    <property type="match status" value="1"/>
</dbReference>
<dbReference type="HAMAP" id="MF_01987">
    <property type="entry name" value="Ribokinase"/>
    <property type="match status" value="1"/>
</dbReference>
<dbReference type="InterPro" id="IPR036390">
    <property type="entry name" value="WH_DNA-bd_sf"/>
</dbReference>
<comment type="catalytic activity">
    <reaction evidence="15">
        <text>D-ribose + ATP = D-ribose 5-phosphate + ADP + H(+)</text>
        <dbReference type="Rhea" id="RHEA:13697"/>
        <dbReference type="ChEBI" id="CHEBI:15378"/>
        <dbReference type="ChEBI" id="CHEBI:30616"/>
        <dbReference type="ChEBI" id="CHEBI:47013"/>
        <dbReference type="ChEBI" id="CHEBI:78346"/>
        <dbReference type="ChEBI" id="CHEBI:456216"/>
        <dbReference type="EC" id="2.7.1.15"/>
    </reaction>
</comment>
<evidence type="ECO:0000256" key="10">
    <source>
        <dbReference type="ARBA" id="ARBA00022958"/>
    </source>
</evidence>
<comment type="caution">
    <text evidence="15">Lacks conserved residue(s) required for the propagation of feature annotation.</text>
</comment>
<keyword evidence="9 15" id="KW-0460">Magnesium</keyword>
<dbReference type="EMBL" id="NAEW01000001">
    <property type="protein sequence ID" value="OQM43802.1"/>
    <property type="molecule type" value="Genomic_DNA"/>
</dbReference>
<feature type="binding site" evidence="15">
    <location>
        <begin position="108"/>
        <end position="110"/>
    </location>
    <ligand>
        <name>substrate</name>
    </ligand>
</feature>
<dbReference type="SMART" id="SM00420">
    <property type="entry name" value="HTH_DEOR"/>
    <property type="match status" value="1"/>
</dbReference>
<dbReference type="GO" id="GO:0005829">
    <property type="term" value="C:cytosol"/>
    <property type="evidence" value="ECO:0007669"/>
    <property type="project" value="TreeGrafter"/>
</dbReference>
<feature type="binding site" evidence="15">
    <location>
        <position position="282"/>
    </location>
    <ligand>
        <name>ATP</name>
        <dbReference type="ChEBI" id="CHEBI:30616"/>
    </ligand>
</feature>
<feature type="binding site" evidence="15">
    <location>
        <position position="238"/>
    </location>
    <ligand>
        <name>substrate</name>
    </ligand>
</feature>
<comment type="function">
    <text evidence="15">Catalyzes the phosphorylation of ribose at O-5 in a reaction requiring ATP and magnesium. The resulting D-ribose-5-phosphate can then be used either for sythesis of nucleotides, histidine, and tryptophan, or as a component of the pentose phosphate pathway.</text>
</comment>
<keyword evidence="15" id="KW-0963">Cytoplasm</keyword>
<comment type="similarity">
    <text evidence="1">Belongs to the carbohydrate kinase pfkB family.</text>
</comment>
<keyword evidence="14 15" id="KW-0119">Carbohydrate metabolism</keyword>
<dbReference type="InterPro" id="IPR001034">
    <property type="entry name" value="DeoR_HTH"/>
</dbReference>
<feature type="binding site" evidence="15">
    <location>
        <position position="346"/>
    </location>
    <ligand>
        <name>K(+)</name>
        <dbReference type="ChEBI" id="CHEBI:29103"/>
    </ligand>
</feature>
<keyword evidence="11" id="KW-0805">Transcription regulation</keyword>
<dbReference type="InterPro" id="IPR011877">
    <property type="entry name" value="Ribokinase"/>
</dbReference>
<name>A0A1V8P516_CITBR</name>
<dbReference type="PROSITE" id="PS00894">
    <property type="entry name" value="HTH_DEOR_1"/>
    <property type="match status" value="1"/>
</dbReference>
<gene>
    <name evidence="15" type="primary">rbsK</name>
    <name evidence="17" type="ORF">BZK42_02700</name>
</gene>
<comment type="cofactor">
    <cofactor evidence="15">
        <name>Mg(2+)</name>
        <dbReference type="ChEBI" id="CHEBI:18420"/>
    </cofactor>
    <text evidence="15">Requires a divalent cation, most likely magnesium in vivo, as an electrophilic catalyst to aid phosphoryl group transfer. It is the chelate of the metal and the nucleotide that is the actual substrate.</text>
</comment>
<evidence type="ECO:0000256" key="11">
    <source>
        <dbReference type="ARBA" id="ARBA00023015"/>
    </source>
</evidence>